<evidence type="ECO:0000313" key="2">
    <source>
        <dbReference type="EMBL" id="AJZ75888.2"/>
    </source>
</evidence>
<protein>
    <submittedName>
        <fullName evidence="2">Uncharacterized protein</fullName>
    </submittedName>
</protein>
<dbReference type="EMBL" id="CP011097">
    <property type="protein sequence ID" value="AJZ75888.2"/>
    <property type="molecule type" value="Genomic_DNA"/>
</dbReference>
<gene>
    <name evidence="2" type="ORF">SU86_005355</name>
</gene>
<sequence>MLVAGIWIFGFDDEIFGTKTVNQNSIPQPTQQKQIVSDDVMIETKPSETPQTKPDAEMTEKPNDPEQKLTIKHTTNKGSNLMKSLENSEFELDVHGTAYEGSRSLSKAAEITLKMIPVKDTNLEKFDVSDGKLIIGITGISFDKGTAEIKGTTISISVTNDDSLDPFFTIIGTLDEPVRADKDTKQKVTFADQLIYFGKKDEATPHHFDADGELKHTSV</sequence>
<proteinExistence type="predicted"/>
<name>A0A3G1B2S8_9ARCH</name>
<keyword evidence="3" id="KW-1185">Reference proteome</keyword>
<evidence type="ECO:0000256" key="1">
    <source>
        <dbReference type="SAM" id="MobiDB-lite"/>
    </source>
</evidence>
<feature type="region of interest" description="Disordered" evidence="1">
    <location>
        <begin position="45"/>
        <end position="66"/>
    </location>
</feature>
<dbReference type="KEGG" id="tah:SU86_005355"/>
<dbReference type="AlphaFoldDB" id="A0A3G1B2S8"/>
<organism evidence="2 3">
    <name type="scientific">Candidatus Nitrosotenuis cloacae</name>
    <dbReference type="NCBI Taxonomy" id="1603555"/>
    <lineage>
        <taxon>Archaea</taxon>
        <taxon>Nitrososphaerota</taxon>
        <taxon>Candidatus Nitrosotenuis</taxon>
    </lineage>
</organism>
<feature type="compositionally biased region" description="Basic and acidic residues" evidence="1">
    <location>
        <begin position="54"/>
        <end position="66"/>
    </location>
</feature>
<accession>A0A3G1B2S8</accession>
<evidence type="ECO:0000313" key="3">
    <source>
        <dbReference type="Proteomes" id="UP000266745"/>
    </source>
</evidence>
<dbReference type="Proteomes" id="UP000266745">
    <property type="component" value="Chromosome"/>
</dbReference>
<reference evidence="2 3" key="1">
    <citation type="journal article" date="2016" name="Sci. Rep.">
        <title>A novel ammonia-oxidizing archaeon from wastewater treatment plant: Its enrichment, physiological and genomic characteristics.</title>
        <authorList>
            <person name="Li Y."/>
            <person name="Ding K."/>
            <person name="Wen X."/>
            <person name="Zhang B."/>
            <person name="Shen B."/>
            <person name="Yang Y."/>
        </authorList>
    </citation>
    <scope>NUCLEOTIDE SEQUENCE [LARGE SCALE GENOMIC DNA]</scope>
    <source>
        <strain evidence="2 3">SAT1</strain>
    </source>
</reference>